<name>A0A481Z4I5_9VIRU</name>
<evidence type="ECO:0000256" key="1">
    <source>
        <dbReference type="SAM" id="MobiDB-lite"/>
    </source>
</evidence>
<evidence type="ECO:0000313" key="2">
    <source>
        <dbReference type="EMBL" id="QBK90784.1"/>
    </source>
</evidence>
<feature type="compositionally biased region" description="Basic and acidic residues" evidence="1">
    <location>
        <begin position="222"/>
        <end position="232"/>
    </location>
</feature>
<protein>
    <submittedName>
        <fullName evidence="2">Uncharacterized protein</fullName>
    </submittedName>
</protein>
<sequence length="807" mass="90684">MNKQSGIFESNDRQNFMITSSEILAKLSYPSNSNIRNSTTHRSSVSSNYSKPYSKYSLSEVEIHESSRTDRFSLPCQNNYPSEFYPRNLRSTKRTIKQPPIINNIDYSPLISIKDEIPQETISPRNQPPDYIPSYPSPKLGIKTSSITYIGHDGYTESHNFDSDRFSPKKSTEINNLGNAKYGGVENQSELAKSMFGDLDTFSILYPDQGDPRTRRLNSADIRNDSSDKGEDIITSQESKITSPSISPFVSDFTMGEKRSNLTDYTNLLDIVLNPINQILPCSFDQPEDRNLKITKNQTKSPVHRLKSNTLTNITPKIKIIDLKLEERKHQSRMLNVIIQIVSEGRSENHIQQLILERFNLGDIKLAQEIYQSKFKRIPISPTERQYQLISSGRASSIRSNIVRYSRASQEGQYLRSDTLDSRTPEGINLSKSPKPKFIINNIATKILPLMSGLIPMTVIDPTDDIVKNGIPELVSDSKVSPDLKDGVLDSAIFEGCEEGIYFQDDCPFSPSYDELNSPIPYQGTLSPRMSVLSPILDEQPFIHDHLFVSSPTGYSEKQEAISNYFFEINNLLSARHNFVVSDNGRGYPQVTLPSRSSGVLLFKPQLPQELKPGFKESITLPSAGYDRVISDNGRHFSREMLPSSNTPKISKPAFVSTTFSTSNPSSTIIVPMPGRIIKTESFIPTIITAQPKKVIKTEPFIPTIITVQPKKVVKIEPFIPTIITVQPKKVIKIEPFIPTIITVQPKKVIKIEPFIPTIITVAPRNSSNSRARHHGVMVQPKSVIPIIKSLSENMPLPVKLININKN</sequence>
<proteinExistence type="predicted"/>
<reference evidence="2" key="1">
    <citation type="journal article" date="2019" name="MBio">
        <title>Virus Genomes from Deep Sea Sediments Expand the Ocean Megavirome and Support Independent Origins of Viral Gigantism.</title>
        <authorList>
            <person name="Backstrom D."/>
            <person name="Yutin N."/>
            <person name="Jorgensen S.L."/>
            <person name="Dharamshi J."/>
            <person name="Homa F."/>
            <person name="Zaremba-Niedwiedzka K."/>
            <person name="Spang A."/>
            <person name="Wolf Y.I."/>
            <person name="Koonin E.V."/>
            <person name="Ettema T.J."/>
        </authorList>
    </citation>
    <scope>NUCLEOTIDE SEQUENCE</scope>
</reference>
<accession>A0A481Z4I5</accession>
<feature type="compositionally biased region" description="Polar residues" evidence="1">
    <location>
        <begin position="31"/>
        <end position="42"/>
    </location>
</feature>
<dbReference type="EMBL" id="MK500498">
    <property type="protein sequence ID" value="QBK90784.1"/>
    <property type="molecule type" value="Genomic_DNA"/>
</dbReference>
<feature type="region of interest" description="Disordered" evidence="1">
    <location>
        <begin position="210"/>
        <end position="232"/>
    </location>
</feature>
<gene>
    <name evidence="2" type="ORF">LCPAC201_00850</name>
</gene>
<organism evidence="2">
    <name type="scientific">Pithovirus LCPAC201</name>
    <dbReference type="NCBI Taxonomy" id="2506591"/>
    <lineage>
        <taxon>Viruses</taxon>
        <taxon>Pithoviruses</taxon>
    </lineage>
</organism>
<feature type="region of interest" description="Disordered" evidence="1">
    <location>
        <begin position="31"/>
        <end position="51"/>
    </location>
</feature>